<keyword evidence="1" id="KW-1133">Transmembrane helix</keyword>
<keyword evidence="3" id="KW-1185">Reference proteome</keyword>
<keyword evidence="1" id="KW-0472">Membrane</keyword>
<evidence type="ECO:0000256" key="1">
    <source>
        <dbReference type="SAM" id="Phobius"/>
    </source>
</evidence>
<dbReference type="GeneID" id="19949464"/>
<dbReference type="RefSeq" id="XP_008612856.1">
    <property type="nucleotide sequence ID" value="XM_008614634.1"/>
</dbReference>
<dbReference type="InParanoid" id="T0RMR4"/>
<reference evidence="2 3" key="1">
    <citation type="submission" date="2012-04" db="EMBL/GenBank/DDBJ databases">
        <title>The Genome Sequence of Saprolegnia declina VS20.</title>
        <authorList>
            <consortium name="The Broad Institute Genome Sequencing Platform"/>
            <person name="Russ C."/>
            <person name="Nusbaum C."/>
            <person name="Tyler B."/>
            <person name="van West P."/>
            <person name="Dieguez-Uribeondo J."/>
            <person name="de Bruijn I."/>
            <person name="Tripathy S."/>
            <person name="Jiang R."/>
            <person name="Young S.K."/>
            <person name="Zeng Q."/>
            <person name="Gargeya S."/>
            <person name="Fitzgerald M."/>
            <person name="Haas B."/>
            <person name="Abouelleil A."/>
            <person name="Alvarado L."/>
            <person name="Arachchi H.M."/>
            <person name="Berlin A."/>
            <person name="Chapman S.B."/>
            <person name="Goldberg J."/>
            <person name="Griggs A."/>
            <person name="Gujja S."/>
            <person name="Hansen M."/>
            <person name="Howarth C."/>
            <person name="Imamovic A."/>
            <person name="Larimer J."/>
            <person name="McCowen C."/>
            <person name="Montmayeur A."/>
            <person name="Murphy C."/>
            <person name="Neiman D."/>
            <person name="Pearson M."/>
            <person name="Priest M."/>
            <person name="Roberts A."/>
            <person name="Saif S."/>
            <person name="Shea T."/>
            <person name="Sisk P."/>
            <person name="Sykes S."/>
            <person name="Wortman J."/>
            <person name="Nusbaum C."/>
            <person name="Birren B."/>
        </authorList>
    </citation>
    <scope>NUCLEOTIDE SEQUENCE [LARGE SCALE GENOMIC DNA]</scope>
    <source>
        <strain evidence="2 3">VS20</strain>
    </source>
</reference>
<accession>T0RMR4</accession>
<name>T0RMR4_SAPDV</name>
<dbReference type="AlphaFoldDB" id="T0RMR4"/>
<dbReference type="VEuPathDB" id="FungiDB:SDRG_08737"/>
<sequence length="117" mass="13222">MMIADDEEVLLTPRAPRRQRRVALRKLRYFWGLDDRKPFTVPSMDSLLERTRRNAVAFFAGYMFVLVCFLIAVLAVGGSLWFAAWAVSSSLLHAACRNTSARDVEASAAPEYDKLPL</sequence>
<keyword evidence="1" id="KW-0812">Transmembrane</keyword>
<evidence type="ECO:0000313" key="3">
    <source>
        <dbReference type="Proteomes" id="UP000030762"/>
    </source>
</evidence>
<proteinExistence type="predicted"/>
<evidence type="ECO:0000313" key="2">
    <source>
        <dbReference type="EMBL" id="EQC33633.1"/>
    </source>
</evidence>
<evidence type="ECO:0008006" key="4">
    <source>
        <dbReference type="Google" id="ProtNLM"/>
    </source>
</evidence>
<protein>
    <recommendedName>
        <fullName evidence="4">PRA1 family protein</fullName>
    </recommendedName>
</protein>
<organism evidence="2 3">
    <name type="scientific">Saprolegnia diclina (strain VS20)</name>
    <dbReference type="NCBI Taxonomy" id="1156394"/>
    <lineage>
        <taxon>Eukaryota</taxon>
        <taxon>Sar</taxon>
        <taxon>Stramenopiles</taxon>
        <taxon>Oomycota</taxon>
        <taxon>Saprolegniomycetes</taxon>
        <taxon>Saprolegniales</taxon>
        <taxon>Saprolegniaceae</taxon>
        <taxon>Saprolegnia</taxon>
    </lineage>
</organism>
<dbReference type="EMBL" id="JH767158">
    <property type="protein sequence ID" value="EQC33633.1"/>
    <property type="molecule type" value="Genomic_DNA"/>
</dbReference>
<gene>
    <name evidence="2" type="ORF">SDRG_08737</name>
</gene>
<dbReference type="OMA" id="LWFAAWA"/>
<dbReference type="Proteomes" id="UP000030762">
    <property type="component" value="Unassembled WGS sequence"/>
</dbReference>
<dbReference type="OrthoDB" id="10345161at2759"/>
<feature type="transmembrane region" description="Helical" evidence="1">
    <location>
        <begin position="56"/>
        <end position="82"/>
    </location>
</feature>